<dbReference type="InterPro" id="IPR004193">
    <property type="entry name" value="Glyco_hydro_13_N"/>
</dbReference>
<sequence>MLVHPSYFIAPGDRTPLGATFDGFGTNFAIFSEVAEAIDLCLFDPDGAETKIRMTEVDGFVWHIRLAGLGPGTRYGYRVHGPWDPAHGLWCNPAKLLADPYALMFDGAIVDHPALLAYDPDRPDFPDLRDSAPYTLHGIVVSGAFDWRDDSPPRTPYEESLVYETHVKGLTMRHPGMRPALRGTYLGVAHPATVSHLKRIGVTAVELLPVHQSVTEASVSRRGLTNYWGYNTFGFFAPNRAYGASATPEGVVGEFKTMVRALHEDGIEVILDVVFNHTAEGGSDGPTYSLRGIDNPAYYRLDPVNPRQYVDTTGVGNSLNSHHPMSLRLVMDSLRYWVSEMHVDGFRFDLAPTLAREEGAVDRLSAFFGLVAQDPVLGQVKLIAEPWDVGPAGYQVGAFPPQWSEWNGQYRDVVRDFWRGRPAEVDDFVSRISGSRDIYARSGREPVASINFVTAHDGFTLRDVVSYESKHNEANGQQNRDGTDDNRSANYGVEGETDDPAVLAVRERQQRNLLATLLCSQGIPMLLGGDERGRSQRGNNNAFCQDSELTWQEWERQDAEAEDLEAFTATCATLRREHPVFRRRYYERERSSLPTGPGQPPGDVVFLRIDGAEMTEADRDTSFVRSFGLFLNGRGLNWLDTWGRPSSDDSFLLWFNAWDQAVLVTMPGTDLGTAWTGVLDTTHPRGESGVSFAARDTFKLPGRSMLVLRCTDFDTLPRLSDEVGRVSPVEVER</sequence>
<dbReference type="InterPro" id="IPR044505">
    <property type="entry name" value="GlgX_Isoamylase_N_E_set"/>
</dbReference>
<name>A0A5Q2F8L8_9ACTN</name>
<proteinExistence type="inferred from homology"/>
<dbReference type="Proteomes" id="UP000386847">
    <property type="component" value="Chromosome"/>
</dbReference>
<evidence type="ECO:0000256" key="4">
    <source>
        <dbReference type="SAM" id="MobiDB-lite"/>
    </source>
</evidence>
<keyword evidence="2" id="KW-0378">Hydrolase</keyword>
<gene>
    <name evidence="6" type="primary">glgX</name>
    <name evidence="6" type="ORF">Rai3103_04250</name>
</gene>
<dbReference type="SUPFAM" id="SSF51011">
    <property type="entry name" value="Glycosyl hydrolase domain"/>
    <property type="match status" value="1"/>
</dbReference>
<dbReference type="CDD" id="cd02856">
    <property type="entry name" value="E_set_GDE_Isoamylase_N"/>
    <property type="match status" value="1"/>
</dbReference>
<dbReference type="KEGG" id="rain:Rai3103_04250"/>
<dbReference type="RefSeq" id="WP_153571535.1">
    <property type="nucleotide sequence ID" value="NZ_CP045725.1"/>
</dbReference>
<dbReference type="InterPro" id="IPR006047">
    <property type="entry name" value="GH13_cat_dom"/>
</dbReference>
<dbReference type="CDD" id="cd11326">
    <property type="entry name" value="AmyAc_Glg_debranch"/>
    <property type="match status" value="1"/>
</dbReference>
<dbReference type="NCBIfam" id="TIGR02100">
    <property type="entry name" value="glgX_debranch"/>
    <property type="match status" value="1"/>
</dbReference>
<feature type="domain" description="Glycosyl hydrolase family 13 catalytic" evidence="5">
    <location>
        <begin position="139"/>
        <end position="575"/>
    </location>
</feature>
<dbReference type="Gene3D" id="2.60.40.10">
    <property type="entry name" value="Immunoglobulins"/>
    <property type="match status" value="1"/>
</dbReference>
<dbReference type="PANTHER" id="PTHR43002">
    <property type="entry name" value="GLYCOGEN DEBRANCHING ENZYME"/>
    <property type="match status" value="1"/>
</dbReference>
<comment type="similarity">
    <text evidence="1">Belongs to the glycosyl hydrolase 13 family.</text>
</comment>
<evidence type="ECO:0000259" key="5">
    <source>
        <dbReference type="SMART" id="SM00642"/>
    </source>
</evidence>
<evidence type="ECO:0000256" key="1">
    <source>
        <dbReference type="ARBA" id="ARBA00008061"/>
    </source>
</evidence>
<organism evidence="6 7">
    <name type="scientific">Raineyella fluvialis</name>
    <dbReference type="NCBI Taxonomy" id="2662261"/>
    <lineage>
        <taxon>Bacteria</taxon>
        <taxon>Bacillati</taxon>
        <taxon>Actinomycetota</taxon>
        <taxon>Actinomycetes</taxon>
        <taxon>Propionibacteriales</taxon>
        <taxon>Propionibacteriaceae</taxon>
        <taxon>Raineyella</taxon>
    </lineage>
</organism>
<keyword evidence="7" id="KW-1185">Reference proteome</keyword>
<dbReference type="AlphaFoldDB" id="A0A5Q2F8L8"/>
<evidence type="ECO:0000313" key="6">
    <source>
        <dbReference type="EMBL" id="QGF23008.1"/>
    </source>
</evidence>
<dbReference type="SUPFAM" id="SSF51445">
    <property type="entry name" value="(Trans)glycosidases"/>
    <property type="match status" value="1"/>
</dbReference>
<dbReference type="InterPro" id="IPR013780">
    <property type="entry name" value="Glyco_hydro_b"/>
</dbReference>
<dbReference type="Gene3D" id="3.20.20.80">
    <property type="entry name" value="Glycosidases"/>
    <property type="match status" value="1"/>
</dbReference>
<dbReference type="GO" id="GO:0005980">
    <property type="term" value="P:glycogen catabolic process"/>
    <property type="evidence" value="ECO:0007669"/>
    <property type="project" value="InterPro"/>
</dbReference>
<keyword evidence="3" id="KW-0326">Glycosidase</keyword>
<dbReference type="Pfam" id="PF00128">
    <property type="entry name" value="Alpha-amylase"/>
    <property type="match status" value="1"/>
</dbReference>
<dbReference type="SUPFAM" id="SSF81296">
    <property type="entry name" value="E set domains"/>
    <property type="match status" value="1"/>
</dbReference>
<evidence type="ECO:0000256" key="2">
    <source>
        <dbReference type="ARBA" id="ARBA00022801"/>
    </source>
</evidence>
<reference evidence="6 7" key="1">
    <citation type="submission" date="2019-10" db="EMBL/GenBank/DDBJ databases">
        <title>Genomic analysis of Raineyella sp. CBA3103.</title>
        <authorList>
            <person name="Roh S.W."/>
        </authorList>
    </citation>
    <scope>NUCLEOTIDE SEQUENCE [LARGE SCALE GENOMIC DNA]</scope>
    <source>
        <strain evidence="6 7">CBA3103</strain>
    </source>
</reference>
<dbReference type="EMBL" id="CP045725">
    <property type="protein sequence ID" value="QGF23008.1"/>
    <property type="molecule type" value="Genomic_DNA"/>
</dbReference>
<dbReference type="InterPro" id="IPR014756">
    <property type="entry name" value="Ig_E-set"/>
</dbReference>
<dbReference type="Pfam" id="PF02922">
    <property type="entry name" value="CBM_48"/>
    <property type="match status" value="1"/>
</dbReference>
<dbReference type="InterPro" id="IPR017853">
    <property type="entry name" value="GH"/>
</dbReference>
<dbReference type="Gene3D" id="2.60.40.1180">
    <property type="entry name" value="Golgi alpha-mannosidase II"/>
    <property type="match status" value="1"/>
</dbReference>
<protein>
    <submittedName>
        <fullName evidence="6">Glycogen debranching protein GlgX</fullName>
    </submittedName>
</protein>
<dbReference type="GO" id="GO:0004135">
    <property type="term" value="F:amylo-alpha-1,6-glucosidase activity"/>
    <property type="evidence" value="ECO:0007669"/>
    <property type="project" value="InterPro"/>
</dbReference>
<evidence type="ECO:0000313" key="7">
    <source>
        <dbReference type="Proteomes" id="UP000386847"/>
    </source>
</evidence>
<accession>A0A5Q2F8L8</accession>
<evidence type="ECO:0000256" key="3">
    <source>
        <dbReference type="ARBA" id="ARBA00023295"/>
    </source>
</evidence>
<dbReference type="InterPro" id="IPR013783">
    <property type="entry name" value="Ig-like_fold"/>
</dbReference>
<dbReference type="InterPro" id="IPR011837">
    <property type="entry name" value="Glycogen_debranch_GlgX"/>
</dbReference>
<dbReference type="SMART" id="SM00642">
    <property type="entry name" value="Aamy"/>
    <property type="match status" value="1"/>
</dbReference>
<feature type="region of interest" description="Disordered" evidence="4">
    <location>
        <begin position="470"/>
        <end position="496"/>
    </location>
</feature>